<dbReference type="InterPro" id="IPR024078">
    <property type="entry name" value="LmbE-like_dom_sf"/>
</dbReference>
<sequence>MTFTVLSVLAHPDDEAIWCGGTLAKYADAGARTAVVDCTWAEGTVRAGELERSLGILGAQPPRLLGYADARDPDSAPGAPRFVDVPLEESVGRVVGHIRELRPDAVITFDANGSSGHPDHVHAHRVTLAAVEAAAHGQMFRDAGAPWRTQALYLATLPLSVVRAQWEAVLGSPPEPGQSLPGTPDEHVTTRIDIAKWGERKYRAMLAHESEAARGASLSLLLNLPEEARALLLSNEWYVRVGHRGPAEDALTG</sequence>
<reference evidence="2 3" key="1">
    <citation type="journal article" date="2019" name="Int. J. Syst. Evol. Microbiol.">
        <title>The Global Catalogue of Microorganisms (GCM) 10K type strain sequencing project: providing services to taxonomists for standard genome sequencing and annotation.</title>
        <authorList>
            <consortium name="The Broad Institute Genomics Platform"/>
            <consortium name="The Broad Institute Genome Sequencing Center for Infectious Disease"/>
            <person name="Wu L."/>
            <person name="Ma J."/>
        </authorList>
    </citation>
    <scope>NUCLEOTIDE SEQUENCE [LARGE SCALE GENOMIC DNA]</scope>
    <source>
        <strain evidence="2 3">JCM 11136</strain>
    </source>
</reference>
<dbReference type="Gene3D" id="3.40.50.10320">
    <property type="entry name" value="LmbE-like"/>
    <property type="match status" value="1"/>
</dbReference>
<name>A0ABN1PL34_9ACTN</name>
<dbReference type="InterPro" id="IPR003737">
    <property type="entry name" value="GlcNAc_PI_deacetylase-related"/>
</dbReference>
<dbReference type="SUPFAM" id="SSF102588">
    <property type="entry name" value="LmbE-like"/>
    <property type="match status" value="1"/>
</dbReference>
<dbReference type="Proteomes" id="UP001501578">
    <property type="component" value="Unassembled WGS sequence"/>
</dbReference>
<dbReference type="RefSeq" id="WP_343950830.1">
    <property type="nucleotide sequence ID" value="NZ_BAAAHQ010000015.1"/>
</dbReference>
<evidence type="ECO:0000313" key="2">
    <source>
        <dbReference type="EMBL" id="GAA0929804.1"/>
    </source>
</evidence>
<dbReference type="Pfam" id="PF02585">
    <property type="entry name" value="PIG-L"/>
    <property type="match status" value="1"/>
</dbReference>
<evidence type="ECO:0000256" key="1">
    <source>
        <dbReference type="ARBA" id="ARBA00022833"/>
    </source>
</evidence>
<dbReference type="EMBL" id="BAAAHQ010000015">
    <property type="protein sequence ID" value="GAA0929804.1"/>
    <property type="molecule type" value="Genomic_DNA"/>
</dbReference>
<keyword evidence="1" id="KW-0862">Zinc</keyword>
<evidence type="ECO:0000313" key="3">
    <source>
        <dbReference type="Proteomes" id="UP001501578"/>
    </source>
</evidence>
<dbReference type="PANTHER" id="PTHR12993:SF26">
    <property type="entry name" value="1D-MYO-INOSITOL 2-ACETAMIDO-2-DEOXY-ALPHA-D-GLUCOPYRANOSIDE DEACETYLASE"/>
    <property type="match status" value="1"/>
</dbReference>
<gene>
    <name evidence="2" type="ORF">GCM10009560_33900</name>
</gene>
<comment type="caution">
    <text evidence="2">The sequence shown here is derived from an EMBL/GenBank/DDBJ whole genome shotgun (WGS) entry which is preliminary data.</text>
</comment>
<dbReference type="PANTHER" id="PTHR12993">
    <property type="entry name" value="N-ACETYLGLUCOSAMINYL-PHOSPHATIDYLINOSITOL DE-N-ACETYLASE-RELATED"/>
    <property type="match status" value="1"/>
</dbReference>
<accession>A0ABN1PL34</accession>
<protein>
    <submittedName>
        <fullName evidence="2">PIG-L family deacetylase</fullName>
    </submittedName>
</protein>
<proteinExistence type="predicted"/>
<organism evidence="2 3">
    <name type="scientific">Nonomuraea longicatena</name>
    <dbReference type="NCBI Taxonomy" id="83682"/>
    <lineage>
        <taxon>Bacteria</taxon>
        <taxon>Bacillati</taxon>
        <taxon>Actinomycetota</taxon>
        <taxon>Actinomycetes</taxon>
        <taxon>Streptosporangiales</taxon>
        <taxon>Streptosporangiaceae</taxon>
        <taxon>Nonomuraea</taxon>
    </lineage>
</organism>
<keyword evidence="3" id="KW-1185">Reference proteome</keyword>